<organism evidence="2 3">
    <name type="scientific">Limnofasciculus baicalensis BBK-W-15</name>
    <dbReference type="NCBI Taxonomy" id="2699891"/>
    <lineage>
        <taxon>Bacteria</taxon>
        <taxon>Bacillati</taxon>
        <taxon>Cyanobacteriota</taxon>
        <taxon>Cyanophyceae</taxon>
        <taxon>Coleofasciculales</taxon>
        <taxon>Coleofasciculaceae</taxon>
        <taxon>Limnofasciculus</taxon>
        <taxon>Limnofasciculus baicalensis</taxon>
    </lineage>
</organism>
<dbReference type="RefSeq" id="WP_254012645.1">
    <property type="nucleotide sequence ID" value="NZ_JAMZMM010000149.1"/>
</dbReference>
<dbReference type="AlphaFoldDB" id="A0AAE3KNI4"/>
<dbReference type="Proteomes" id="UP001204953">
    <property type="component" value="Unassembled WGS sequence"/>
</dbReference>
<feature type="compositionally biased region" description="Low complexity" evidence="1">
    <location>
        <begin position="74"/>
        <end position="87"/>
    </location>
</feature>
<keyword evidence="3" id="KW-1185">Reference proteome</keyword>
<reference evidence="2" key="1">
    <citation type="submission" date="2022-06" db="EMBL/GenBank/DDBJ databases">
        <title>New cyanobacteria of genus Symplocastrum in benthos of Lake Baikal.</title>
        <authorList>
            <person name="Sorokovikova E."/>
            <person name="Tikhonova I."/>
            <person name="Krasnopeev A."/>
            <person name="Evseev P."/>
            <person name="Gladkikh A."/>
            <person name="Belykh O."/>
        </authorList>
    </citation>
    <scope>NUCLEOTIDE SEQUENCE</scope>
    <source>
        <strain evidence="2">BBK-W-15</strain>
    </source>
</reference>
<sequence length="113" mass="12377">MPQINISLSDEIHDYLVQIANLTGITKSSLAAEYVRRGLYEDARNHKELVQLQRETRQPVQINSPTGVTPTSVTATPITPTADTPTATPTPTPITPTTDTPTVKMPTDKRKPK</sequence>
<gene>
    <name evidence="2" type="ORF">NJ959_15655</name>
</gene>
<dbReference type="EMBL" id="JAMZMM010000149">
    <property type="protein sequence ID" value="MCP2729871.1"/>
    <property type="molecule type" value="Genomic_DNA"/>
</dbReference>
<feature type="region of interest" description="Disordered" evidence="1">
    <location>
        <begin position="50"/>
        <end position="113"/>
    </location>
</feature>
<name>A0AAE3KNI4_9CYAN</name>
<evidence type="ECO:0000313" key="2">
    <source>
        <dbReference type="EMBL" id="MCP2729871.1"/>
    </source>
</evidence>
<evidence type="ECO:0000313" key="3">
    <source>
        <dbReference type="Proteomes" id="UP001204953"/>
    </source>
</evidence>
<comment type="caution">
    <text evidence="2">The sequence shown here is derived from an EMBL/GenBank/DDBJ whole genome shotgun (WGS) entry which is preliminary data.</text>
</comment>
<feature type="compositionally biased region" description="Polar residues" evidence="1">
    <location>
        <begin position="58"/>
        <end position="73"/>
    </location>
</feature>
<protein>
    <submittedName>
        <fullName evidence="2">Uncharacterized protein</fullName>
    </submittedName>
</protein>
<evidence type="ECO:0000256" key="1">
    <source>
        <dbReference type="SAM" id="MobiDB-lite"/>
    </source>
</evidence>
<accession>A0AAE3KNI4</accession>
<proteinExistence type="predicted"/>